<accession>A0A177B814</accession>
<reference evidence="7 8" key="1">
    <citation type="submission" date="2016-04" db="EMBL/GenBank/DDBJ databases">
        <title>The genome of Intoshia linei affirms orthonectids as highly simplified spiralians.</title>
        <authorList>
            <person name="Mikhailov K.V."/>
            <person name="Slusarev G.S."/>
            <person name="Nikitin M.A."/>
            <person name="Logacheva M.D."/>
            <person name="Penin A."/>
            <person name="Aleoshin V."/>
            <person name="Panchin Y.V."/>
        </authorList>
    </citation>
    <scope>NUCLEOTIDE SEQUENCE [LARGE SCALE GENOMIC DNA]</scope>
    <source>
        <strain evidence="7">Intl2013</strain>
        <tissue evidence="7">Whole animal</tissue>
    </source>
</reference>
<keyword evidence="1" id="KW-0479">Metal-binding</keyword>
<dbReference type="OrthoDB" id="167578at2759"/>
<dbReference type="Gene3D" id="2.20.25.240">
    <property type="match status" value="1"/>
</dbReference>
<dbReference type="EMBL" id="LWCA01000261">
    <property type="protein sequence ID" value="OAF69564.1"/>
    <property type="molecule type" value="Genomic_DNA"/>
</dbReference>
<feature type="coiled-coil region" evidence="4">
    <location>
        <begin position="129"/>
        <end position="156"/>
    </location>
</feature>
<dbReference type="InterPro" id="IPR011993">
    <property type="entry name" value="PH-like_dom_sf"/>
</dbReference>
<evidence type="ECO:0000313" key="8">
    <source>
        <dbReference type="Proteomes" id="UP000078046"/>
    </source>
</evidence>
<feature type="domain" description="FLYWCH-type" evidence="6">
    <location>
        <begin position="10"/>
        <end position="71"/>
    </location>
</feature>
<dbReference type="SUPFAM" id="SSF50729">
    <property type="entry name" value="PH domain-like"/>
    <property type="match status" value="1"/>
</dbReference>
<evidence type="ECO:0000256" key="2">
    <source>
        <dbReference type="ARBA" id="ARBA00022771"/>
    </source>
</evidence>
<keyword evidence="3" id="KW-0862">Zinc</keyword>
<dbReference type="GO" id="GO:0008270">
    <property type="term" value="F:zinc ion binding"/>
    <property type="evidence" value="ECO:0007669"/>
    <property type="project" value="UniProtKB-KW"/>
</dbReference>
<feature type="region of interest" description="Disordered" evidence="5">
    <location>
        <begin position="461"/>
        <end position="486"/>
    </location>
</feature>
<dbReference type="Gene3D" id="2.30.29.30">
    <property type="entry name" value="Pleckstrin-homology domain (PH domain)/Phosphotyrosine-binding domain (PTB)"/>
    <property type="match status" value="1"/>
</dbReference>
<evidence type="ECO:0000256" key="4">
    <source>
        <dbReference type="SAM" id="Coils"/>
    </source>
</evidence>
<dbReference type="Pfam" id="PF04500">
    <property type="entry name" value="FLYWCH"/>
    <property type="match status" value="1"/>
</dbReference>
<dbReference type="AlphaFoldDB" id="A0A177B814"/>
<comment type="caution">
    <text evidence="7">The sequence shown here is derived from an EMBL/GenBank/DDBJ whole genome shotgun (WGS) entry which is preliminary data.</text>
</comment>
<keyword evidence="2" id="KW-0863">Zinc-finger</keyword>
<feature type="compositionally biased region" description="Low complexity" evidence="5">
    <location>
        <begin position="472"/>
        <end position="486"/>
    </location>
</feature>
<keyword evidence="8" id="KW-1185">Reference proteome</keyword>
<evidence type="ECO:0000259" key="6">
    <source>
        <dbReference type="Pfam" id="PF04500"/>
    </source>
</evidence>
<keyword evidence="4" id="KW-0175">Coiled coil</keyword>
<evidence type="ECO:0000256" key="3">
    <source>
        <dbReference type="ARBA" id="ARBA00022833"/>
    </source>
</evidence>
<evidence type="ECO:0000313" key="7">
    <source>
        <dbReference type="EMBL" id="OAF69564.1"/>
    </source>
</evidence>
<sequence>MENHAEITILMSQKNKPKLCYLGYYYIIDRKTLSTINWKCNVRRCKGRAVSSIGVLNGDSQKIEVKGEHGHMPSSVEMEMDTAKQVAREAAIQTMDTTRNIVSSSIVGLSGEAQFHLRSNHALSQIIRRKRYKKKLAQVCNTIEDEEREIRKINIKGCLIATHAAKFDEIIASKEKEKLKLSKINKNAINTNPFKRKNAPSSHSFLKKSEKRDDLFEKTEAKIMVSDKNVLNFQDKCEVGITLRHAVLLLNLKLLYTINVINSSLGAIKPFVFDGTSNSSNKFKCFKNPNINDENIIEEPNIKKQKSIKKDLESENIIDEKEIIIFEDSVKLHKFDKNGKGGWEESVSGNLIVKQNHSDENIISSLVVHDPSNGKLRVNAIITKNIDVEIVKKSTIRIGLLNTTEKRLDLYLFITNNDKMCKILYSRLKNCANGATYINDEENDSESDNFVCYFPNSYYSDTSENITDEPNRQTNTPETNNETPKD</sequence>
<gene>
    <name evidence="7" type="ORF">A3Q56_02641</name>
</gene>
<organism evidence="7 8">
    <name type="scientific">Intoshia linei</name>
    <dbReference type="NCBI Taxonomy" id="1819745"/>
    <lineage>
        <taxon>Eukaryota</taxon>
        <taxon>Metazoa</taxon>
        <taxon>Spiralia</taxon>
        <taxon>Lophotrochozoa</taxon>
        <taxon>Mesozoa</taxon>
        <taxon>Orthonectida</taxon>
        <taxon>Rhopaluridae</taxon>
        <taxon>Intoshia</taxon>
    </lineage>
</organism>
<evidence type="ECO:0000256" key="5">
    <source>
        <dbReference type="SAM" id="MobiDB-lite"/>
    </source>
</evidence>
<proteinExistence type="predicted"/>
<evidence type="ECO:0000256" key="1">
    <source>
        <dbReference type="ARBA" id="ARBA00022723"/>
    </source>
</evidence>
<dbReference type="InterPro" id="IPR007588">
    <property type="entry name" value="Znf_FLYWCH"/>
</dbReference>
<dbReference type="Proteomes" id="UP000078046">
    <property type="component" value="Unassembled WGS sequence"/>
</dbReference>
<protein>
    <recommendedName>
        <fullName evidence="6">FLYWCH-type domain-containing protein</fullName>
    </recommendedName>
</protein>
<name>A0A177B814_9BILA</name>